<dbReference type="PANTHER" id="PTHR37534">
    <property type="entry name" value="TRANSCRIPTIONAL ACTIVATOR PROTEIN UGA3"/>
    <property type="match status" value="1"/>
</dbReference>
<gene>
    <name evidence="3" type="ORF">CMEL01_16368</name>
</gene>
<name>A0AAI9XQP1_9PEZI</name>
<organism evidence="3 4">
    <name type="scientific">Colletotrichum melonis</name>
    <dbReference type="NCBI Taxonomy" id="1209925"/>
    <lineage>
        <taxon>Eukaryota</taxon>
        <taxon>Fungi</taxon>
        <taxon>Dikarya</taxon>
        <taxon>Ascomycota</taxon>
        <taxon>Pezizomycotina</taxon>
        <taxon>Sordariomycetes</taxon>
        <taxon>Hypocreomycetidae</taxon>
        <taxon>Glomerellales</taxon>
        <taxon>Glomerellaceae</taxon>
        <taxon>Colletotrichum</taxon>
        <taxon>Colletotrichum acutatum species complex</taxon>
    </lineage>
</organism>
<evidence type="ECO:0000313" key="4">
    <source>
        <dbReference type="Proteomes" id="UP001239795"/>
    </source>
</evidence>
<comment type="subcellular location">
    <subcellularLocation>
        <location evidence="1">Nucleus</location>
    </subcellularLocation>
</comment>
<dbReference type="GO" id="GO:0005634">
    <property type="term" value="C:nucleus"/>
    <property type="evidence" value="ECO:0007669"/>
    <property type="project" value="UniProtKB-SubCell"/>
</dbReference>
<dbReference type="InterPro" id="IPR021858">
    <property type="entry name" value="Fun_TF"/>
</dbReference>
<dbReference type="EMBL" id="MLGG01000019">
    <property type="protein sequence ID" value="KAK1456690.1"/>
    <property type="molecule type" value="Genomic_DNA"/>
</dbReference>
<keyword evidence="2" id="KW-0539">Nucleus</keyword>
<dbReference type="Pfam" id="PF11951">
    <property type="entry name" value="Fungal_trans_2"/>
    <property type="match status" value="1"/>
</dbReference>
<keyword evidence="4" id="KW-1185">Reference proteome</keyword>
<dbReference type="PANTHER" id="PTHR37534:SF46">
    <property type="entry name" value="ZN(II)2CYS6 TRANSCRIPTION FACTOR (EUROFUNG)"/>
    <property type="match status" value="1"/>
</dbReference>
<proteinExistence type="predicted"/>
<reference evidence="3 4" key="1">
    <citation type="submission" date="2016-10" db="EMBL/GenBank/DDBJ databases">
        <title>The genome sequence of Colletotrichum fioriniae PJ7.</title>
        <authorList>
            <person name="Baroncelli R."/>
        </authorList>
    </citation>
    <scope>NUCLEOTIDE SEQUENCE [LARGE SCALE GENOMIC DNA]</scope>
    <source>
        <strain evidence="3">Col 31</strain>
    </source>
</reference>
<comment type="caution">
    <text evidence="3">The sequence shown here is derived from an EMBL/GenBank/DDBJ whole genome shotgun (WGS) entry which is preliminary data.</text>
</comment>
<protein>
    <recommendedName>
        <fullName evidence="5">Arginine metabolism regulation protein II</fullName>
    </recommendedName>
</protein>
<accession>A0AAI9XQP1</accession>
<dbReference type="AlphaFoldDB" id="A0AAI9XQP1"/>
<dbReference type="Proteomes" id="UP001239795">
    <property type="component" value="Unassembled WGS sequence"/>
</dbReference>
<evidence type="ECO:0000256" key="1">
    <source>
        <dbReference type="ARBA" id="ARBA00004123"/>
    </source>
</evidence>
<evidence type="ECO:0000256" key="2">
    <source>
        <dbReference type="ARBA" id="ARBA00023242"/>
    </source>
</evidence>
<evidence type="ECO:0008006" key="5">
    <source>
        <dbReference type="Google" id="ProtNLM"/>
    </source>
</evidence>
<evidence type="ECO:0000313" key="3">
    <source>
        <dbReference type="EMBL" id="KAK1456690.1"/>
    </source>
</evidence>
<sequence>MPEDIDKLTFPYCRSNLCYLLSDEQPLAVHPLEVDGIAWRTDDLRKVMSTSLVASLPSTVNEAISKIENEAKSVESREEMEIAIGPFNVFHGVYQVPDGESEVGLGAKTSIPVVEERAVDRCDNLSFPEGTVSPSNLGKSMRATDFATADVAGSCGLILNDLTVSDALDELLSSSLEVLQWGDLLTWNAEVNHSPLPGYSIDEVSCSNHGPHTILDDWTIGETINQQMTETRGFSSVRPSVFPELNDDLVADAPILLKHFYDEVINQMGSLPINEKSAWRILNFPSAIVTLSQLTILKLPSHGIRHANLSNLYALIAVSAFHLSLNSKSFPEMKKPEGYWKRLSERTYACAKFHLKLSLEEESAASKKAKYKEQLMAAAAILATALLSGNEQDTCRYLVEMERLIRTRGLRKSKLSRRARLLHNIYAWMRIVSESTKTFHDEAPILDPIGINDGWVTAQDHVPAHDQSQAGIASFRPAISSAEQLRKVYPEITLDNFLHLEPLQLHPDTTSHNIINDDMMDTNKDIHLATSIQDQEDMYMQIYGVPETWLRLVSQITRLANVMDHLAPNESQLDAIKMAALQPKASYLEEAVCAFKSRYHGQYEQDLNTEKPHVHMVRALCPALMIFFYRRIRNINPMLLQESVDEVVEALEGFDDALSRNELLGPGTAWPAFIAGAEATNPERRAQFSSWLNRAYTKSGWKGYCVSSEVLCEVWRHQDADANTSRSSTWVDVCRVNRRWPLLC</sequence>